<comment type="subcellular location">
    <subcellularLocation>
        <location evidence="1">Cell membrane</location>
        <topology evidence="1">Multi-pass membrane protein</topology>
    </subcellularLocation>
</comment>
<gene>
    <name evidence="7" type="ORF">BVG16_04620</name>
</gene>
<feature type="transmembrane region" description="Helical" evidence="6">
    <location>
        <begin position="37"/>
        <end position="55"/>
    </location>
</feature>
<keyword evidence="8" id="KW-1185">Reference proteome</keyword>
<keyword evidence="2" id="KW-1003">Cell membrane</keyword>
<dbReference type="PANTHER" id="PTHR33931:SF2">
    <property type="entry name" value="HOLIN-LIKE PROTEIN CIDA"/>
    <property type="match status" value="1"/>
</dbReference>
<proteinExistence type="predicted"/>
<evidence type="ECO:0000256" key="5">
    <source>
        <dbReference type="ARBA" id="ARBA00023136"/>
    </source>
</evidence>
<evidence type="ECO:0000313" key="7">
    <source>
        <dbReference type="EMBL" id="OPA80609.1"/>
    </source>
</evidence>
<evidence type="ECO:0000256" key="2">
    <source>
        <dbReference type="ARBA" id="ARBA00022475"/>
    </source>
</evidence>
<dbReference type="Pfam" id="PF03788">
    <property type="entry name" value="LrgA"/>
    <property type="match status" value="1"/>
</dbReference>
<dbReference type="STRING" id="1324314.BVG16_04620"/>
<keyword evidence="5 6" id="KW-0472">Membrane</keyword>
<keyword evidence="4 6" id="KW-1133">Transmembrane helix</keyword>
<dbReference type="EMBL" id="MSZX01000002">
    <property type="protein sequence ID" value="OPA80609.1"/>
    <property type="molecule type" value="Genomic_DNA"/>
</dbReference>
<feature type="transmembrane region" description="Helical" evidence="6">
    <location>
        <begin position="91"/>
        <end position="114"/>
    </location>
</feature>
<comment type="caution">
    <text evidence="7">The sequence shown here is derived from an EMBL/GenBank/DDBJ whole genome shotgun (WGS) entry which is preliminary data.</text>
</comment>
<sequence length="123" mass="13712">MKKFSIAVLQIGFLYAVYFIMDQAAQALHLPIPGSILGLVLIFILLQTGVIKLTWIERGSNWLLAEMLLFFIPAAAGIIKFKDLMMTNGWSILVVILVSTLIVMMTAGMLPLLFGRQKERNEG</sequence>
<dbReference type="PANTHER" id="PTHR33931">
    <property type="entry name" value="HOLIN-LIKE PROTEIN CIDA-RELATED"/>
    <property type="match status" value="1"/>
</dbReference>
<evidence type="ECO:0000313" key="8">
    <source>
        <dbReference type="Proteomes" id="UP000190188"/>
    </source>
</evidence>
<dbReference type="Proteomes" id="UP000190188">
    <property type="component" value="Unassembled WGS sequence"/>
</dbReference>
<dbReference type="NCBIfam" id="NF002460">
    <property type="entry name" value="PRK01658.1"/>
    <property type="match status" value="1"/>
</dbReference>
<accession>A0A1T2XL60</accession>
<evidence type="ECO:0000256" key="3">
    <source>
        <dbReference type="ARBA" id="ARBA00022692"/>
    </source>
</evidence>
<evidence type="ECO:0008006" key="9">
    <source>
        <dbReference type="Google" id="ProtNLM"/>
    </source>
</evidence>
<evidence type="ECO:0000256" key="1">
    <source>
        <dbReference type="ARBA" id="ARBA00004651"/>
    </source>
</evidence>
<dbReference type="GO" id="GO:0005886">
    <property type="term" value="C:plasma membrane"/>
    <property type="evidence" value="ECO:0007669"/>
    <property type="project" value="UniProtKB-SubCell"/>
</dbReference>
<keyword evidence="3 6" id="KW-0812">Transmembrane</keyword>
<dbReference type="AlphaFoldDB" id="A0A1T2XL60"/>
<evidence type="ECO:0000256" key="4">
    <source>
        <dbReference type="ARBA" id="ARBA00022989"/>
    </source>
</evidence>
<feature type="transmembrane region" description="Helical" evidence="6">
    <location>
        <begin position="62"/>
        <end position="79"/>
    </location>
</feature>
<protein>
    <recommendedName>
        <fullName evidence="9">Holin</fullName>
    </recommendedName>
</protein>
<dbReference type="InterPro" id="IPR005538">
    <property type="entry name" value="LrgA/CidA"/>
</dbReference>
<evidence type="ECO:0000256" key="6">
    <source>
        <dbReference type="SAM" id="Phobius"/>
    </source>
</evidence>
<organism evidence="7 8">
    <name type="scientific">Paenibacillus selenitireducens</name>
    <dbReference type="NCBI Taxonomy" id="1324314"/>
    <lineage>
        <taxon>Bacteria</taxon>
        <taxon>Bacillati</taxon>
        <taxon>Bacillota</taxon>
        <taxon>Bacilli</taxon>
        <taxon>Bacillales</taxon>
        <taxon>Paenibacillaceae</taxon>
        <taxon>Paenibacillus</taxon>
    </lineage>
</organism>
<reference evidence="7 8" key="1">
    <citation type="submission" date="2017-01" db="EMBL/GenBank/DDBJ databases">
        <title>Genome analysis of Paenibacillus selenitrireducens ES3-24.</title>
        <authorList>
            <person name="Xu D."/>
            <person name="Yao R."/>
            <person name="Zheng S."/>
        </authorList>
    </citation>
    <scope>NUCLEOTIDE SEQUENCE [LARGE SCALE GENOMIC DNA]</scope>
    <source>
        <strain evidence="7 8">ES3-24</strain>
    </source>
</reference>
<name>A0A1T2XL60_9BACL</name>